<evidence type="ECO:0000313" key="2">
    <source>
        <dbReference type="EMBL" id="SVD17040.1"/>
    </source>
</evidence>
<keyword evidence="1" id="KW-0472">Membrane</keyword>
<gene>
    <name evidence="2" type="ORF">METZ01_LOCUS369894</name>
</gene>
<evidence type="ECO:0008006" key="3">
    <source>
        <dbReference type="Google" id="ProtNLM"/>
    </source>
</evidence>
<dbReference type="Gene3D" id="1.10.260.40">
    <property type="entry name" value="lambda repressor-like DNA-binding domains"/>
    <property type="match status" value="1"/>
</dbReference>
<reference evidence="2" key="1">
    <citation type="submission" date="2018-05" db="EMBL/GenBank/DDBJ databases">
        <authorList>
            <person name="Lanie J.A."/>
            <person name="Ng W.-L."/>
            <person name="Kazmierczak K.M."/>
            <person name="Andrzejewski T.M."/>
            <person name="Davidsen T.M."/>
            <person name="Wayne K.J."/>
            <person name="Tettelin H."/>
            <person name="Glass J.I."/>
            <person name="Rusch D."/>
            <person name="Podicherti R."/>
            <person name="Tsui H.-C.T."/>
            <person name="Winkler M.E."/>
        </authorList>
    </citation>
    <scope>NUCLEOTIDE SEQUENCE</scope>
</reference>
<keyword evidence="1" id="KW-0812">Transmembrane</keyword>
<organism evidence="2">
    <name type="scientific">marine metagenome</name>
    <dbReference type="NCBI Taxonomy" id="408172"/>
    <lineage>
        <taxon>unclassified sequences</taxon>
        <taxon>metagenomes</taxon>
        <taxon>ecological metagenomes</taxon>
    </lineage>
</organism>
<keyword evidence="1" id="KW-1133">Transmembrane helix</keyword>
<dbReference type="EMBL" id="UINC01133860">
    <property type="protein sequence ID" value="SVD17040.1"/>
    <property type="molecule type" value="Genomic_DNA"/>
</dbReference>
<feature type="transmembrane region" description="Helical" evidence="1">
    <location>
        <begin position="102"/>
        <end position="124"/>
    </location>
</feature>
<sequence>MAEDFGSYLKAERELRGVTLEELHAKTKIPIHFLQALEKNKFDELPEQVFIKGYIRSFAKVIGANEDEVLSTYIDITKTAPSTDIKNQIIPKQNSYNVDPKFVFILFFIILFLSGVVWGVNTLIRNFNTESKVSSPSVSQQKKIKLKKS</sequence>
<proteinExistence type="predicted"/>
<dbReference type="SUPFAM" id="SSF47413">
    <property type="entry name" value="lambda repressor-like DNA-binding domains"/>
    <property type="match status" value="1"/>
</dbReference>
<dbReference type="AlphaFoldDB" id="A0A382T4E6"/>
<dbReference type="InterPro" id="IPR050400">
    <property type="entry name" value="Bact_Cytoskel_RodZ"/>
</dbReference>
<feature type="non-terminal residue" evidence="2">
    <location>
        <position position="149"/>
    </location>
</feature>
<dbReference type="Pfam" id="PF13413">
    <property type="entry name" value="HTH_25"/>
    <property type="match status" value="1"/>
</dbReference>
<dbReference type="InterPro" id="IPR010982">
    <property type="entry name" value="Lambda_DNA-bd_dom_sf"/>
</dbReference>
<evidence type="ECO:0000256" key="1">
    <source>
        <dbReference type="SAM" id="Phobius"/>
    </source>
</evidence>
<dbReference type="GO" id="GO:0003677">
    <property type="term" value="F:DNA binding"/>
    <property type="evidence" value="ECO:0007669"/>
    <property type="project" value="InterPro"/>
</dbReference>
<protein>
    <recommendedName>
        <fullName evidence="3">HTH cro/C1-type domain-containing protein</fullName>
    </recommendedName>
</protein>
<accession>A0A382T4E6</accession>
<dbReference type="PANTHER" id="PTHR34475">
    <property type="match status" value="1"/>
</dbReference>
<dbReference type="PANTHER" id="PTHR34475:SF1">
    <property type="entry name" value="CYTOSKELETON PROTEIN RODZ"/>
    <property type="match status" value="1"/>
</dbReference>
<name>A0A382T4E6_9ZZZZ</name>